<gene>
    <name evidence="10" type="primary">ccmI</name>
    <name evidence="10" type="ORF">RI845_15320</name>
</gene>
<dbReference type="RefSeq" id="WP_348387043.1">
    <property type="nucleotide sequence ID" value="NZ_CP134146.1"/>
</dbReference>
<name>A0ABY9TGZ2_9GAMM</name>
<feature type="compositionally biased region" description="Basic and acidic residues" evidence="6">
    <location>
        <begin position="286"/>
        <end position="297"/>
    </location>
</feature>
<dbReference type="SUPFAM" id="SSF48452">
    <property type="entry name" value="TPR-like"/>
    <property type="match status" value="1"/>
</dbReference>
<comment type="subcellular location">
    <subcellularLocation>
        <location evidence="1">Cell envelope</location>
    </subcellularLocation>
</comment>
<keyword evidence="7" id="KW-0812">Transmembrane</keyword>
<dbReference type="PANTHER" id="PTHR47870:SF4">
    <property type="entry name" value="CYTOCHROME C-TYPE BIOGENESIS PROTEIN CYCH"/>
    <property type="match status" value="1"/>
</dbReference>
<feature type="domain" description="Cytochrome c-type biogenesis protein H TPR" evidence="9">
    <location>
        <begin position="152"/>
        <end position="261"/>
    </location>
</feature>
<evidence type="ECO:0000256" key="1">
    <source>
        <dbReference type="ARBA" id="ARBA00004196"/>
    </source>
</evidence>
<proteinExistence type="predicted"/>
<evidence type="ECO:0000313" key="11">
    <source>
        <dbReference type="Proteomes" id="UP001248581"/>
    </source>
</evidence>
<evidence type="ECO:0000259" key="8">
    <source>
        <dbReference type="Pfam" id="PF23892"/>
    </source>
</evidence>
<sequence>MATLWIITGLLLIAAVAIIWQHFFKSSLYSANQSNMRGQTNKDLYHEHLAELEKDLSEGGIDQENFDFLKEELDHSLLLDMTATEKEEQAKDKATSFIWPAVITVFIVAFSATYYLQHGAYEAVEVRASQPADHPQGEQSQAQVVIAQLKNLHKEVQDNPNNADAWFQMGQILTQVGEFDSAFVAFGKVNEIEGEQADVLALQAQSMYYKNKQQRNAQIDELLDKALLIDPFDATTLMLIGMDHYLNERFELAASSWQKIIDNGGAGANTQPLLDAINEANLKAGESGHEGHDHEHPQVAQSAEDSAQQASAPVAGPSFKLNVSFSTDIFAEISKGADKTVFIYATAANGPRMPLAAVKLRASDLPVSVTLDNSKAMSPQMNLSSTDVVNVYAVVSHSGTPGMKSGDFKGEISNVVLKSAVEMNIVIDTIVQ</sequence>
<evidence type="ECO:0000256" key="3">
    <source>
        <dbReference type="ARBA" id="ARBA00022748"/>
    </source>
</evidence>
<dbReference type="Gene3D" id="1.25.40.10">
    <property type="entry name" value="Tetratricopeptide repeat domain"/>
    <property type="match status" value="1"/>
</dbReference>
<evidence type="ECO:0000256" key="6">
    <source>
        <dbReference type="SAM" id="MobiDB-lite"/>
    </source>
</evidence>
<dbReference type="PANTHER" id="PTHR47870">
    <property type="entry name" value="CYTOCHROME C-TYPE BIOGENESIS PROTEIN CCMH"/>
    <property type="match status" value="1"/>
</dbReference>
<feature type="compositionally biased region" description="Low complexity" evidence="6">
    <location>
        <begin position="300"/>
        <end position="312"/>
    </location>
</feature>
<feature type="domain" description="Cytochrome c-type biogenesis protein H Ig-like" evidence="8">
    <location>
        <begin position="321"/>
        <end position="428"/>
    </location>
</feature>
<dbReference type="Proteomes" id="UP001248581">
    <property type="component" value="Chromosome"/>
</dbReference>
<dbReference type="EMBL" id="CP134146">
    <property type="protein sequence ID" value="WNC67884.1"/>
    <property type="molecule type" value="Genomic_DNA"/>
</dbReference>
<evidence type="ECO:0000256" key="5">
    <source>
        <dbReference type="PROSITE-ProRule" id="PRU00339"/>
    </source>
</evidence>
<feature type="transmembrane region" description="Helical" evidence="7">
    <location>
        <begin position="6"/>
        <end position="24"/>
    </location>
</feature>
<dbReference type="InterPro" id="IPR011990">
    <property type="entry name" value="TPR-like_helical_dom_sf"/>
</dbReference>
<reference evidence="11" key="1">
    <citation type="submission" date="2023-09" db="EMBL/GenBank/DDBJ databases">
        <authorList>
            <person name="Li S."/>
            <person name="Li X."/>
            <person name="Zhang C."/>
            <person name="Zhao Z."/>
        </authorList>
    </citation>
    <scope>NUCLEOTIDE SEQUENCE [LARGE SCALE GENOMIC DNA]</scope>
    <source>
        <strain evidence="11">SQ345</strain>
    </source>
</reference>
<keyword evidence="11" id="KW-1185">Reference proteome</keyword>
<dbReference type="InterPro" id="IPR019734">
    <property type="entry name" value="TPR_rpt"/>
</dbReference>
<dbReference type="InterPro" id="IPR051263">
    <property type="entry name" value="C-type_cytochrome_biogenesis"/>
</dbReference>
<keyword evidence="7" id="KW-1133">Transmembrane helix</keyword>
<dbReference type="PROSITE" id="PS50005">
    <property type="entry name" value="TPR"/>
    <property type="match status" value="1"/>
</dbReference>
<accession>A0ABY9TGZ2</accession>
<feature type="transmembrane region" description="Helical" evidence="7">
    <location>
        <begin position="97"/>
        <end position="116"/>
    </location>
</feature>
<dbReference type="InterPro" id="IPR017560">
    <property type="entry name" value="Cyt_c_biogenesis_CcmI"/>
</dbReference>
<keyword evidence="3" id="KW-0201">Cytochrome c-type biogenesis</keyword>
<feature type="repeat" description="TPR" evidence="5">
    <location>
        <begin position="163"/>
        <end position="196"/>
    </location>
</feature>
<keyword evidence="7" id="KW-0472">Membrane</keyword>
<evidence type="ECO:0000313" key="10">
    <source>
        <dbReference type="EMBL" id="WNC67884.1"/>
    </source>
</evidence>
<evidence type="ECO:0000256" key="2">
    <source>
        <dbReference type="ARBA" id="ARBA00022737"/>
    </source>
</evidence>
<evidence type="ECO:0000256" key="4">
    <source>
        <dbReference type="ARBA" id="ARBA00022803"/>
    </source>
</evidence>
<feature type="region of interest" description="Disordered" evidence="6">
    <location>
        <begin position="285"/>
        <end position="313"/>
    </location>
</feature>
<evidence type="ECO:0000259" key="9">
    <source>
        <dbReference type="Pfam" id="PF23914"/>
    </source>
</evidence>
<dbReference type="Pfam" id="PF23892">
    <property type="entry name" value="Ig_CycH"/>
    <property type="match status" value="1"/>
</dbReference>
<dbReference type="InterPro" id="IPR056413">
    <property type="entry name" value="TPR_CcmH_CycH"/>
</dbReference>
<dbReference type="Pfam" id="PF23914">
    <property type="entry name" value="TPR_CcmH_CycH"/>
    <property type="match status" value="1"/>
</dbReference>
<evidence type="ECO:0000256" key="7">
    <source>
        <dbReference type="SAM" id="Phobius"/>
    </source>
</evidence>
<protein>
    <submittedName>
        <fullName evidence="10">C-type cytochrome biogenesis protein CcmI</fullName>
    </submittedName>
</protein>
<dbReference type="NCBIfam" id="TIGR03142">
    <property type="entry name" value="cytochro_ccmI"/>
    <property type="match status" value="1"/>
</dbReference>
<keyword evidence="4 5" id="KW-0802">TPR repeat</keyword>
<organism evidence="10 11">
    <name type="scientific">Thalassotalea nanhaiensis</name>
    <dbReference type="NCBI Taxonomy" id="3065648"/>
    <lineage>
        <taxon>Bacteria</taxon>
        <taxon>Pseudomonadati</taxon>
        <taxon>Pseudomonadota</taxon>
        <taxon>Gammaproteobacteria</taxon>
        <taxon>Alteromonadales</taxon>
        <taxon>Colwelliaceae</taxon>
        <taxon>Thalassotalea</taxon>
    </lineage>
</organism>
<dbReference type="InterPro" id="IPR056412">
    <property type="entry name" value="Ig_CycH"/>
</dbReference>
<keyword evidence="2" id="KW-0677">Repeat</keyword>